<dbReference type="GO" id="GO:0000981">
    <property type="term" value="F:DNA-binding transcription factor activity, RNA polymerase II-specific"/>
    <property type="evidence" value="ECO:0007669"/>
    <property type="project" value="InterPro"/>
</dbReference>
<dbReference type="Gene3D" id="4.10.240.10">
    <property type="entry name" value="Zn(2)-C6 fungal-type DNA-binding domain"/>
    <property type="match status" value="1"/>
</dbReference>
<dbReference type="AlphaFoldDB" id="A0A9P8V1K6"/>
<dbReference type="PROSITE" id="PS00463">
    <property type="entry name" value="ZN2_CY6_FUNGAL_1"/>
    <property type="match status" value="1"/>
</dbReference>
<dbReference type="CDD" id="cd00067">
    <property type="entry name" value="GAL4"/>
    <property type="match status" value="1"/>
</dbReference>
<proteinExistence type="predicted"/>
<dbReference type="SMART" id="SM00066">
    <property type="entry name" value="GAL4"/>
    <property type="match status" value="1"/>
</dbReference>
<dbReference type="EMBL" id="JAGSXJ010000028">
    <property type="protein sequence ID" value="KAH6671558.1"/>
    <property type="molecule type" value="Genomic_DNA"/>
</dbReference>
<evidence type="ECO:0000313" key="5">
    <source>
        <dbReference type="EMBL" id="KAH6671558.1"/>
    </source>
</evidence>
<feature type="domain" description="Zn(2)-C6 fungal-type" evidence="4">
    <location>
        <begin position="25"/>
        <end position="55"/>
    </location>
</feature>
<feature type="compositionally biased region" description="Basic residues" evidence="3">
    <location>
        <begin position="59"/>
        <end position="68"/>
    </location>
</feature>
<evidence type="ECO:0000259" key="4">
    <source>
        <dbReference type="PROSITE" id="PS50048"/>
    </source>
</evidence>
<evidence type="ECO:0000313" key="6">
    <source>
        <dbReference type="Proteomes" id="UP000770015"/>
    </source>
</evidence>
<reference evidence="5" key="1">
    <citation type="journal article" date="2021" name="Nat. Commun.">
        <title>Genetic determinants of endophytism in the Arabidopsis root mycobiome.</title>
        <authorList>
            <person name="Mesny F."/>
            <person name="Miyauchi S."/>
            <person name="Thiergart T."/>
            <person name="Pickel B."/>
            <person name="Atanasova L."/>
            <person name="Karlsson M."/>
            <person name="Huettel B."/>
            <person name="Barry K.W."/>
            <person name="Haridas S."/>
            <person name="Chen C."/>
            <person name="Bauer D."/>
            <person name="Andreopoulos W."/>
            <person name="Pangilinan J."/>
            <person name="LaButti K."/>
            <person name="Riley R."/>
            <person name="Lipzen A."/>
            <person name="Clum A."/>
            <person name="Drula E."/>
            <person name="Henrissat B."/>
            <person name="Kohler A."/>
            <person name="Grigoriev I.V."/>
            <person name="Martin F.M."/>
            <person name="Hacquard S."/>
        </authorList>
    </citation>
    <scope>NUCLEOTIDE SEQUENCE</scope>
    <source>
        <strain evidence="5">MPI-SDFR-AT-0117</strain>
    </source>
</reference>
<evidence type="ECO:0000256" key="2">
    <source>
        <dbReference type="ARBA" id="ARBA00023242"/>
    </source>
</evidence>
<keyword evidence="2" id="KW-0539">Nucleus</keyword>
<evidence type="ECO:0000256" key="3">
    <source>
        <dbReference type="SAM" id="MobiDB-lite"/>
    </source>
</evidence>
<feature type="compositionally biased region" description="Polar residues" evidence="3">
    <location>
        <begin position="78"/>
        <end position="87"/>
    </location>
</feature>
<accession>A0A9P8V1K6</accession>
<dbReference type="OrthoDB" id="2283488at2759"/>
<gene>
    <name evidence="5" type="ORF">F5X68DRAFT_141421</name>
</gene>
<dbReference type="GO" id="GO:0003677">
    <property type="term" value="F:DNA binding"/>
    <property type="evidence" value="ECO:0007669"/>
    <property type="project" value="InterPro"/>
</dbReference>
<dbReference type="InterPro" id="IPR001138">
    <property type="entry name" value="Zn2Cys6_DnaBD"/>
</dbReference>
<dbReference type="PROSITE" id="PS50048">
    <property type="entry name" value="ZN2_CY6_FUNGAL_2"/>
    <property type="match status" value="1"/>
</dbReference>
<dbReference type="CDD" id="cd12148">
    <property type="entry name" value="fungal_TF_MHR"/>
    <property type="match status" value="1"/>
</dbReference>
<dbReference type="Pfam" id="PF00172">
    <property type="entry name" value="Zn_clus"/>
    <property type="match status" value="1"/>
</dbReference>
<evidence type="ECO:0000256" key="1">
    <source>
        <dbReference type="ARBA" id="ARBA00022723"/>
    </source>
</evidence>
<dbReference type="GO" id="GO:0008270">
    <property type="term" value="F:zinc ion binding"/>
    <property type="evidence" value="ECO:0007669"/>
    <property type="project" value="InterPro"/>
</dbReference>
<dbReference type="Pfam" id="PF04082">
    <property type="entry name" value="Fungal_trans"/>
    <property type="match status" value="1"/>
</dbReference>
<dbReference type="SMART" id="SM00906">
    <property type="entry name" value="Fungal_trans"/>
    <property type="match status" value="1"/>
</dbReference>
<feature type="region of interest" description="Disordered" evidence="3">
    <location>
        <begin position="58"/>
        <end position="116"/>
    </location>
</feature>
<sequence>MSRSSEGIEPGPPRPPTIRRHIKHACDSCKRRKAKCDGQSPKCSSCRALGVECCYSLPRAKRGPKPRASRSLPASASDVASENSATSPDYALGPGLGTVPVSELGPGCPQSSSNDASSVSISTLSNSLAGTSSPWTPVGFVTTPAGTTQWPGTPRAFHRGDSPQDVHEHLTSFIESEGVELEPLAFPLIPCFCPRTALESVPLLLPTARHRFKNTLAPASTGEPASQSVTIEDIRAYSLLTAFCAQMLCRVQEDAQMRGNQAHAHVFLACSRGMLLFFEDHDVSQPGLYSPIIRMVHSSVFHCLGKNRMSRFLVGQALRLSVDMRLFDESSVETINAQEAQLRRNIFWIMYTVDKSLSMLNNLPPTLYDRLIDPAHLERNPDNTPVRLLDGLAESRYHASYEAQLRQAFDLTNKQWLLAGDIVRDLDLINRLGSKSASRGPAVEHDGLSALKKDVTRSYTGFCSLLDTTPQWVSEPDSHAPDGQSEEATKVQRLAFWSQHANLIVTYHCLKLILMVKAFKLGFAALLGLADNEELFALRNTEVAYELVNDAARIPLLAFRANGEAMVEKLRQVGVILLEISHRVSSEAIATRAKALFGRLLDIIARLDSKSSDNFGEEAP</sequence>
<keyword evidence="6" id="KW-1185">Reference proteome</keyword>
<keyword evidence="1" id="KW-0479">Metal-binding</keyword>
<dbReference type="InterPro" id="IPR007219">
    <property type="entry name" value="XnlR_reg_dom"/>
</dbReference>
<organism evidence="5 6">
    <name type="scientific">Plectosphaerella plurivora</name>
    <dbReference type="NCBI Taxonomy" id="936078"/>
    <lineage>
        <taxon>Eukaryota</taxon>
        <taxon>Fungi</taxon>
        <taxon>Dikarya</taxon>
        <taxon>Ascomycota</taxon>
        <taxon>Pezizomycotina</taxon>
        <taxon>Sordariomycetes</taxon>
        <taxon>Hypocreomycetidae</taxon>
        <taxon>Glomerellales</taxon>
        <taxon>Plectosphaerellaceae</taxon>
        <taxon>Plectosphaerella</taxon>
    </lineage>
</organism>
<dbReference type="InterPro" id="IPR036864">
    <property type="entry name" value="Zn2-C6_fun-type_DNA-bd_sf"/>
</dbReference>
<dbReference type="Proteomes" id="UP000770015">
    <property type="component" value="Unassembled WGS sequence"/>
</dbReference>
<dbReference type="PANTHER" id="PTHR31668">
    <property type="entry name" value="GLUCOSE TRANSPORT TRANSCRIPTION REGULATOR RGT1-RELATED-RELATED"/>
    <property type="match status" value="1"/>
</dbReference>
<dbReference type="GO" id="GO:0006351">
    <property type="term" value="P:DNA-templated transcription"/>
    <property type="evidence" value="ECO:0007669"/>
    <property type="project" value="InterPro"/>
</dbReference>
<comment type="caution">
    <text evidence="5">The sequence shown here is derived from an EMBL/GenBank/DDBJ whole genome shotgun (WGS) entry which is preliminary data.</text>
</comment>
<protein>
    <recommendedName>
        <fullName evidence="4">Zn(2)-C6 fungal-type domain-containing protein</fullName>
    </recommendedName>
</protein>
<name>A0A9P8V1K6_9PEZI</name>
<dbReference type="SUPFAM" id="SSF57701">
    <property type="entry name" value="Zn2/Cys6 DNA-binding domain"/>
    <property type="match status" value="1"/>
</dbReference>
<dbReference type="InterPro" id="IPR050797">
    <property type="entry name" value="Carb_Metab_Trans_Reg"/>
</dbReference>